<dbReference type="Gene3D" id="3.40.50.720">
    <property type="entry name" value="NAD(P)-binding Rossmann-like Domain"/>
    <property type="match status" value="2"/>
</dbReference>
<dbReference type="GO" id="GO:0000271">
    <property type="term" value="P:polysaccharide biosynthetic process"/>
    <property type="evidence" value="ECO:0007669"/>
    <property type="project" value="InterPro"/>
</dbReference>
<dbReference type="GO" id="GO:0006065">
    <property type="term" value="P:UDP-glucuronate biosynthetic process"/>
    <property type="evidence" value="ECO:0007669"/>
    <property type="project" value="UniProtKB-UniPathway"/>
</dbReference>
<evidence type="ECO:0000256" key="7">
    <source>
        <dbReference type="ARBA" id="ARBA00047473"/>
    </source>
</evidence>
<feature type="binding site" evidence="10">
    <location>
        <position position="287"/>
    </location>
    <ligand>
        <name>substrate</name>
    </ligand>
</feature>
<dbReference type="UniPathway" id="UPA00038">
    <property type="reaction ID" value="UER00491"/>
</dbReference>
<feature type="domain" description="UDP-glucose/GDP-mannose dehydrogenase C-terminal" evidence="12">
    <location>
        <begin position="344"/>
        <end position="456"/>
    </location>
</feature>
<feature type="active site" description="Nucleophile" evidence="9">
    <location>
        <position position="290"/>
    </location>
</feature>
<dbReference type="Pfam" id="PF00984">
    <property type="entry name" value="UDPG_MGDP_dh"/>
    <property type="match status" value="1"/>
</dbReference>
<evidence type="ECO:0000256" key="9">
    <source>
        <dbReference type="PIRSR" id="PIRSR500134-1"/>
    </source>
</evidence>
<feature type="binding site" evidence="10">
    <location>
        <position position="351"/>
    </location>
    <ligand>
        <name>substrate</name>
    </ligand>
</feature>
<feature type="binding site" evidence="11">
    <location>
        <position position="141"/>
    </location>
    <ligand>
        <name>NAD(+)</name>
        <dbReference type="ChEBI" id="CHEBI:57540"/>
    </ligand>
</feature>
<feature type="binding site" evidence="11">
    <location>
        <position position="178"/>
    </location>
    <ligand>
        <name>NAD(+)</name>
        <dbReference type="ChEBI" id="CHEBI:57540"/>
    </ligand>
</feature>
<dbReference type="SUPFAM" id="SSF52413">
    <property type="entry name" value="UDP-glucose/GDP-mannose dehydrogenase C-terminal domain"/>
    <property type="match status" value="1"/>
</dbReference>
<dbReference type="SMART" id="SM00984">
    <property type="entry name" value="UDPG_MGDP_dh_C"/>
    <property type="match status" value="1"/>
</dbReference>
<dbReference type="SUPFAM" id="SSF48179">
    <property type="entry name" value="6-phosphogluconate dehydrogenase C-terminal domain-like"/>
    <property type="match status" value="1"/>
</dbReference>
<keyword evidence="14" id="KW-1185">Reference proteome</keyword>
<organism evidence="13 14">
    <name type="scientific">Undibacterium pigrum</name>
    <dbReference type="NCBI Taxonomy" id="401470"/>
    <lineage>
        <taxon>Bacteria</taxon>
        <taxon>Pseudomonadati</taxon>
        <taxon>Pseudomonadota</taxon>
        <taxon>Betaproteobacteria</taxon>
        <taxon>Burkholderiales</taxon>
        <taxon>Oxalobacteraceae</taxon>
        <taxon>Undibacterium</taxon>
    </lineage>
</organism>
<evidence type="ECO:0000256" key="1">
    <source>
        <dbReference type="ARBA" id="ARBA00004701"/>
    </source>
</evidence>
<evidence type="ECO:0000313" key="14">
    <source>
        <dbReference type="Proteomes" id="UP000247792"/>
    </source>
</evidence>
<feature type="binding site" evidence="10">
    <location>
        <begin position="279"/>
        <end position="283"/>
    </location>
    <ligand>
        <name>substrate</name>
    </ligand>
</feature>
<dbReference type="EC" id="1.1.1.22" evidence="3 8"/>
<dbReference type="InterPro" id="IPR014027">
    <property type="entry name" value="UDP-Glc/GDP-Man_DH_C"/>
</dbReference>
<dbReference type="GO" id="GO:0051287">
    <property type="term" value="F:NAD binding"/>
    <property type="evidence" value="ECO:0007669"/>
    <property type="project" value="InterPro"/>
</dbReference>
<dbReference type="InterPro" id="IPR028357">
    <property type="entry name" value="UDPglc_DH_bac"/>
</dbReference>
<evidence type="ECO:0000256" key="4">
    <source>
        <dbReference type="ARBA" id="ARBA00015132"/>
    </source>
</evidence>
<evidence type="ECO:0000256" key="10">
    <source>
        <dbReference type="PIRSR" id="PIRSR500134-2"/>
    </source>
</evidence>
<evidence type="ECO:0000256" key="8">
    <source>
        <dbReference type="PIRNR" id="PIRNR000124"/>
    </source>
</evidence>
<feature type="binding site" evidence="11">
    <location>
        <position position="106"/>
    </location>
    <ligand>
        <name>NAD(+)</name>
        <dbReference type="ChEBI" id="CHEBI:57540"/>
    </ligand>
</feature>
<evidence type="ECO:0000259" key="12">
    <source>
        <dbReference type="SMART" id="SM00984"/>
    </source>
</evidence>
<dbReference type="Proteomes" id="UP000247792">
    <property type="component" value="Unassembled WGS sequence"/>
</dbReference>
<dbReference type="GO" id="GO:0003979">
    <property type="term" value="F:UDP-glucose 6-dehydrogenase activity"/>
    <property type="evidence" value="ECO:0007669"/>
    <property type="project" value="UniProtKB-EC"/>
</dbReference>
<reference evidence="13 14" key="1">
    <citation type="submission" date="2018-05" db="EMBL/GenBank/DDBJ databases">
        <title>Genomic Encyclopedia of Type Strains, Phase IV (KMG-IV): sequencing the most valuable type-strain genomes for metagenomic binning, comparative biology and taxonomic classification.</title>
        <authorList>
            <person name="Goeker M."/>
        </authorList>
    </citation>
    <scope>NUCLEOTIDE SEQUENCE [LARGE SCALE GENOMIC DNA]</scope>
    <source>
        <strain evidence="13 14">DSM 19792</strain>
    </source>
</reference>
<feature type="binding site" evidence="11">
    <location>
        <position position="293"/>
    </location>
    <ligand>
        <name>NAD(+)</name>
        <dbReference type="ChEBI" id="CHEBI:57540"/>
    </ligand>
</feature>
<dbReference type="InterPro" id="IPR036220">
    <property type="entry name" value="UDP-Glc/GDP-Man_DH_C_sf"/>
</dbReference>
<comment type="caution">
    <text evidence="13">The sequence shown here is derived from an EMBL/GenBank/DDBJ whole genome shotgun (WGS) entry which is preliminary data.</text>
</comment>
<feature type="binding site" evidence="11">
    <location>
        <position position="358"/>
    </location>
    <ligand>
        <name>NAD(+)</name>
        <dbReference type="ChEBI" id="CHEBI:57540"/>
    </ligand>
</feature>
<dbReference type="EMBL" id="QJKB01000008">
    <property type="protein sequence ID" value="PXX40254.1"/>
    <property type="molecule type" value="Genomic_DNA"/>
</dbReference>
<sequence>MWMTRYLDAQNDLFLYGDQKMKITIIGTGYVGLVTGACLAELGNDVFCLDVDQRKIDILNNGGIPIHEPGLEEIVARNRAAGRIQFSTDVEASVKHGDVQFIAVGTPPDEDGSADLQYVVAAAKNIGKYMTNFKVVVDKSTVPVGTADRVSAAIAAELAARSVTAEFSVVSNPEFLKEGAAVEDFMRPDRIVIGCDQTPQGEKARSQMKKLYAPFNRNHERTYWMDVRSAEFTKYAANAMLATRISFMNELANLADHVGADIEAVRHGIGSDPRIGHSFLYAGCGYGGSCFPKDVQALERTAQDYGLNLLILQAVEAVNARQKQVLGKKIQQRFGENLSGRHFAIWGLAFKPNTDDMRAASSRVLLGELLRAGATVAVYDPVSMQEAKRVFELDFYDAPELLASIRYAANPMDALLEADALAIVTEWKAFRSPDFDEVKARLKQPVVFDGRNLFEPTVMTELGIEYHGIGRSVLTNK</sequence>
<keyword evidence="5 8" id="KW-0560">Oxidoreductase</keyword>
<dbReference type="Pfam" id="PF03720">
    <property type="entry name" value="UDPG_MGDP_dh_C"/>
    <property type="match status" value="1"/>
</dbReference>
<evidence type="ECO:0000256" key="6">
    <source>
        <dbReference type="ARBA" id="ARBA00023027"/>
    </source>
</evidence>
<proteinExistence type="inferred from homology"/>
<dbReference type="AlphaFoldDB" id="A0A318IYH3"/>
<dbReference type="PIRSF" id="PIRSF000124">
    <property type="entry name" value="UDPglc_GDPman_dh"/>
    <property type="match status" value="1"/>
</dbReference>
<feature type="binding site" evidence="10">
    <location>
        <begin position="175"/>
        <end position="178"/>
    </location>
    <ligand>
        <name>substrate</name>
    </ligand>
</feature>
<dbReference type="Pfam" id="PF03721">
    <property type="entry name" value="UDPG_MGDP_dh_N"/>
    <property type="match status" value="1"/>
</dbReference>
<feature type="binding site" evidence="11">
    <location>
        <position position="55"/>
    </location>
    <ligand>
        <name>NAD(+)</name>
        <dbReference type="ChEBI" id="CHEBI:57540"/>
    </ligand>
</feature>
<dbReference type="SUPFAM" id="SSF51735">
    <property type="entry name" value="NAD(P)-binding Rossmann-fold domains"/>
    <property type="match status" value="1"/>
</dbReference>
<protein>
    <recommendedName>
        <fullName evidence="4 8">UDP-glucose 6-dehydrogenase</fullName>
        <ecNumber evidence="3 8">1.1.1.22</ecNumber>
    </recommendedName>
</protein>
<feature type="binding site" evidence="11">
    <location>
        <position position="50"/>
    </location>
    <ligand>
        <name>NAD(+)</name>
        <dbReference type="ChEBI" id="CHEBI:57540"/>
    </ligand>
</feature>
<gene>
    <name evidence="13" type="ORF">DFR42_10888</name>
</gene>
<keyword evidence="6 8" id="KW-0520">NAD</keyword>
<dbReference type="InterPro" id="IPR001732">
    <property type="entry name" value="UDP-Glc/GDP-Man_DH_N"/>
</dbReference>
<comment type="catalytic activity">
    <reaction evidence="7 8">
        <text>UDP-alpha-D-glucose + 2 NAD(+) + H2O = UDP-alpha-D-glucuronate + 2 NADH + 3 H(+)</text>
        <dbReference type="Rhea" id="RHEA:23596"/>
        <dbReference type="ChEBI" id="CHEBI:15377"/>
        <dbReference type="ChEBI" id="CHEBI:15378"/>
        <dbReference type="ChEBI" id="CHEBI:57540"/>
        <dbReference type="ChEBI" id="CHEBI:57945"/>
        <dbReference type="ChEBI" id="CHEBI:58052"/>
        <dbReference type="ChEBI" id="CHEBI:58885"/>
        <dbReference type="EC" id="1.1.1.22"/>
    </reaction>
</comment>
<dbReference type="InterPro" id="IPR036291">
    <property type="entry name" value="NAD(P)-bd_dom_sf"/>
</dbReference>
<comment type="similarity">
    <text evidence="2 8">Belongs to the UDP-glucose/GDP-mannose dehydrogenase family.</text>
</comment>
<feature type="binding site" evidence="10">
    <location>
        <position position="234"/>
    </location>
    <ligand>
        <name>substrate</name>
    </ligand>
</feature>
<comment type="pathway">
    <text evidence="1">Nucleotide-sugar biosynthesis; UDP-alpha-D-glucuronate biosynthesis; UDP-alpha-D-glucuronate from UDP-alpha-D-glucose: step 1/1.</text>
</comment>
<evidence type="ECO:0000256" key="5">
    <source>
        <dbReference type="ARBA" id="ARBA00023002"/>
    </source>
</evidence>
<evidence type="ECO:0000256" key="2">
    <source>
        <dbReference type="ARBA" id="ARBA00006601"/>
    </source>
</evidence>
<dbReference type="InterPro" id="IPR017476">
    <property type="entry name" value="UDP-Glc/GDP-Man"/>
</dbReference>
<dbReference type="PANTHER" id="PTHR43750">
    <property type="entry name" value="UDP-GLUCOSE 6-DEHYDROGENASE TUAD"/>
    <property type="match status" value="1"/>
</dbReference>
<dbReference type="Gene3D" id="1.20.5.100">
    <property type="entry name" value="Cytochrome c1, transmembrane anchor, C-terminal"/>
    <property type="match status" value="1"/>
</dbReference>
<evidence type="ECO:0000256" key="3">
    <source>
        <dbReference type="ARBA" id="ARBA00012954"/>
    </source>
</evidence>
<accession>A0A318IYH3</accession>
<name>A0A318IYH3_9BURK</name>
<evidence type="ECO:0000313" key="13">
    <source>
        <dbReference type="EMBL" id="PXX40254.1"/>
    </source>
</evidence>
<dbReference type="InterPro" id="IPR014026">
    <property type="entry name" value="UDP-Glc/GDP-Man_DH_dimer"/>
</dbReference>
<dbReference type="NCBIfam" id="TIGR03026">
    <property type="entry name" value="NDP-sugDHase"/>
    <property type="match status" value="1"/>
</dbReference>
<dbReference type="PIRSF" id="PIRSF500134">
    <property type="entry name" value="UDPglc_DH_bac"/>
    <property type="match status" value="1"/>
</dbReference>
<evidence type="ECO:0000256" key="11">
    <source>
        <dbReference type="PIRSR" id="PIRSR500134-3"/>
    </source>
</evidence>
<dbReference type="PANTHER" id="PTHR43750:SF3">
    <property type="entry name" value="UDP-GLUCOSE 6-DEHYDROGENASE TUAD"/>
    <property type="match status" value="1"/>
</dbReference>
<dbReference type="InterPro" id="IPR008927">
    <property type="entry name" value="6-PGluconate_DH-like_C_sf"/>
</dbReference>